<dbReference type="SUPFAM" id="SSF52172">
    <property type="entry name" value="CheY-like"/>
    <property type="match status" value="1"/>
</dbReference>
<keyword evidence="5 16" id="KW-0597">Phosphoprotein</keyword>
<dbReference type="Proteomes" id="UP000663720">
    <property type="component" value="Chromosome"/>
</dbReference>
<evidence type="ECO:0000256" key="6">
    <source>
        <dbReference type="ARBA" id="ARBA00022679"/>
    </source>
</evidence>
<dbReference type="Pfam" id="PF00072">
    <property type="entry name" value="Response_reg"/>
    <property type="match status" value="1"/>
</dbReference>
<dbReference type="Gene3D" id="1.10.287.130">
    <property type="match status" value="1"/>
</dbReference>
<evidence type="ECO:0000256" key="15">
    <source>
        <dbReference type="ARBA" id="ARBA00068150"/>
    </source>
</evidence>
<evidence type="ECO:0000256" key="10">
    <source>
        <dbReference type="ARBA" id="ARBA00022840"/>
    </source>
</evidence>
<dbReference type="Gene3D" id="3.40.50.2300">
    <property type="match status" value="1"/>
</dbReference>
<dbReference type="PROSITE" id="PS50110">
    <property type="entry name" value="RESPONSE_REGULATORY"/>
    <property type="match status" value="1"/>
</dbReference>
<dbReference type="SMART" id="SM00388">
    <property type="entry name" value="HisKA"/>
    <property type="match status" value="1"/>
</dbReference>
<dbReference type="PROSITE" id="PS50109">
    <property type="entry name" value="HIS_KIN"/>
    <property type="match status" value="1"/>
</dbReference>
<dbReference type="SUPFAM" id="SSF47226">
    <property type="entry name" value="Histidine-containing phosphotransfer domain, HPT domain"/>
    <property type="match status" value="1"/>
</dbReference>
<dbReference type="Gene3D" id="1.20.120.160">
    <property type="entry name" value="HPT domain"/>
    <property type="match status" value="1"/>
</dbReference>
<dbReference type="InterPro" id="IPR007890">
    <property type="entry name" value="CHASE2"/>
</dbReference>
<dbReference type="CDD" id="cd00082">
    <property type="entry name" value="HisKA"/>
    <property type="match status" value="1"/>
</dbReference>
<keyword evidence="10" id="KW-0067">ATP-binding</keyword>
<keyword evidence="17" id="KW-0175">Coiled coil</keyword>
<comment type="catalytic activity">
    <reaction evidence="1">
        <text>ATP + protein L-histidine = ADP + protein N-phospho-L-histidine.</text>
        <dbReference type="EC" id="2.7.13.3"/>
    </reaction>
</comment>
<evidence type="ECO:0000256" key="5">
    <source>
        <dbReference type="ARBA" id="ARBA00022553"/>
    </source>
</evidence>
<comment type="subunit">
    <text evidence="14">At low DSF concentrations, interacts with RpfF.</text>
</comment>
<feature type="transmembrane region" description="Helical" evidence="18">
    <location>
        <begin position="367"/>
        <end position="390"/>
    </location>
</feature>
<sequence length="1025" mass="115650">MKKLLKRFDILIVFFLFFLMIPAEYHETFSWLEDQTISLRHGIRSNFGPYDTTAFPDDKIVLVTIDDRFFDKYGKFPIRRADIAAIIQNLDKLGAKVTCLDLLFELPDSFNGDMALAAAIKEKKVILASRAVFDENNNFQKIRYPIPGLKNNCPTGYINLTSPSSISTFLSRLRVWPEITLWDDGWPIAVQIVSEYMGVKPEMGNRKLIMGDTFIPLDHFNDIYIDFSSLPKMHKFLHQSVGISAWEFLDISGLDQYEILELKAWIEDKIVIIGETTAVSHDWFDTPVGMIYGIEIVADTVSTLLKQAPLRPASLYMEILVSFMLFLGLVFCSVYIRTPFLQTLSAAVCFSGFIFFCTFLYVYQGLIVSMTCNFIAGISGFFILSLFSYFRERESSNARRMEKEQAEKERQIAQAATQTKSEFLANMSHEIRTPMNSILGFLELVLEESNLPEFQRNSLATAHNSAKSLLLLINDILDLSKLENGRLELEKHPFDLQQIMEDIIKIFEVECREKGLNLSLDIHPGLPRYYIGDSVRLRQIIINLLGNAVKFTEKGGITVAATLSDADILNMLHFSVSDTGIGIRADRIDKIFEPFTQAEISTSRRFGGTGLGTTISRQLTELMDGKIWAESRQGKGSIFHFTVNMEPADKAQVSLIATQSALDNNSLPVSKRCFKILIAEDIKENMNLVEIRLTQHGHKVIKAWNGKEAVEKYQQEAPDIILMDVQMPEMDGLEAARRIRRLETDTRIPIVALTASLMKEERNNCLLAGMDSVMGKPINFDELFDIMEKIVSEDAGSKDSILEINENSDNSPALDFSPLVPEIKGVDINKGLKIWHNEAGYKKALLGFCKYENAAHDMLNLVKHGDREGAYRIAHALKGISGNLAITRVYDIAATLNAAVMDSPYDELISLVASLESELKSVVCSIGNIKQEQKSRECFGEALDINELKELFRGMLASFEEYNPGAAAPFLEKLKQSFPSHQTDPVEQQVENFDFDKARDETIKLAKELGIDEWELKANVSSYIP</sequence>
<keyword evidence="13 18" id="KW-0472">Membrane</keyword>
<feature type="modified residue" description="4-aspartylphosphate" evidence="16">
    <location>
        <position position="724"/>
    </location>
</feature>
<dbReference type="SMART" id="SM00387">
    <property type="entry name" value="HATPase_c"/>
    <property type="match status" value="1"/>
</dbReference>
<evidence type="ECO:0000256" key="3">
    <source>
        <dbReference type="ARBA" id="ARBA00012438"/>
    </source>
</evidence>
<feature type="coiled-coil region" evidence="17">
    <location>
        <begin position="391"/>
        <end position="418"/>
    </location>
</feature>
<keyword evidence="12" id="KW-0902">Two-component regulatory system</keyword>
<dbReference type="GO" id="GO:0005524">
    <property type="term" value="F:ATP binding"/>
    <property type="evidence" value="ECO:0007669"/>
    <property type="project" value="UniProtKB-KW"/>
</dbReference>
<dbReference type="Gene3D" id="3.30.565.10">
    <property type="entry name" value="Histidine kinase-like ATPase, C-terminal domain"/>
    <property type="match status" value="1"/>
</dbReference>
<organism evidence="21 22">
    <name type="scientific">Desulfonema limicola</name>
    <dbReference type="NCBI Taxonomy" id="45656"/>
    <lineage>
        <taxon>Bacteria</taxon>
        <taxon>Pseudomonadati</taxon>
        <taxon>Thermodesulfobacteriota</taxon>
        <taxon>Desulfobacteria</taxon>
        <taxon>Desulfobacterales</taxon>
        <taxon>Desulfococcaceae</taxon>
        <taxon>Desulfonema</taxon>
    </lineage>
</organism>
<evidence type="ECO:0000256" key="4">
    <source>
        <dbReference type="ARBA" id="ARBA00022475"/>
    </source>
</evidence>
<gene>
    <name evidence="21" type="ORF">dnl_01150</name>
</gene>
<accession>A0A975B346</accession>
<dbReference type="SUPFAM" id="SSF47384">
    <property type="entry name" value="Homodimeric domain of signal transducing histidine kinase"/>
    <property type="match status" value="1"/>
</dbReference>
<feature type="domain" description="Response regulatory" evidence="20">
    <location>
        <begin position="675"/>
        <end position="791"/>
    </location>
</feature>
<keyword evidence="8" id="KW-0547">Nucleotide-binding</keyword>
<dbReference type="InterPro" id="IPR036641">
    <property type="entry name" value="HPT_dom_sf"/>
</dbReference>
<evidence type="ECO:0000313" key="21">
    <source>
        <dbReference type="EMBL" id="QTA77913.1"/>
    </source>
</evidence>
<dbReference type="Pfam" id="PF02518">
    <property type="entry name" value="HATPase_c"/>
    <property type="match status" value="1"/>
</dbReference>
<dbReference type="SMART" id="SM01080">
    <property type="entry name" value="CHASE2"/>
    <property type="match status" value="1"/>
</dbReference>
<proteinExistence type="predicted"/>
<dbReference type="EC" id="2.7.13.3" evidence="3"/>
<feature type="domain" description="Histidine kinase" evidence="19">
    <location>
        <begin position="426"/>
        <end position="647"/>
    </location>
</feature>
<dbReference type="FunFam" id="3.30.565.10:FF:000010">
    <property type="entry name" value="Sensor histidine kinase RcsC"/>
    <property type="match status" value="1"/>
</dbReference>
<evidence type="ECO:0000256" key="2">
    <source>
        <dbReference type="ARBA" id="ARBA00004651"/>
    </source>
</evidence>
<evidence type="ECO:0000256" key="16">
    <source>
        <dbReference type="PROSITE-ProRule" id="PRU00169"/>
    </source>
</evidence>
<dbReference type="SMART" id="SM00448">
    <property type="entry name" value="REC"/>
    <property type="match status" value="1"/>
</dbReference>
<keyword evidence="7 18" id="KW-0812">Transmembrane</keyword>
<name>A0A975B346_9BACT</name>
<evidence type="ECO:0000256" key="8">
    <source>
        <dbReference type="ARBA" id="ARBA00022741"/>
    </source>
</evidence>
<dbReference type="InterPro" id="IPR011006">
    <property type="entry name" value="CheY-like_superfamily"/>
</dbReference>
<comment type="subcellular location">
    <subcellularLocation>
        <location evidence="2">Cell membrane</location>
        <topology evidence="2">Multi-pass membrane protein</topology>
    </subcellularLocation>
</comment>
<keyword evidence="22" id="KW-1185">Reference proteome</keyword>
<evidence type="ECO:0000256" key="1">
    <source>
        <dbReference type="ARBA" id="ARBA00000085"/>
    </source>
</evidence>
<dbReference type="PANTHER" id="PTHR45339">
    <property type="entry name" value="HYBRID SIGNAL TRANSDUCTION HISTIDINE KINASE J"/>
    <property type="match status" value="1"/>
</dbReference>
<keyword evidence="6" id="KW-0808">Transferase</keyword>
<dbReference type="Pfam" id="PF00512">
    <property type="entry name" value="HisKA"/>
    <property type="match status" value="1"/>
</dbReference>
<dbReference type="InterPro" id="IPR003594">
    <property type="entry name" value="HATPase_dom"/>
</dbReference>
<evidence type="ECO:0000256" key="9">
    <source>
        <dbReference type="ARBA" id="ARBA00022777"/>
    </source>
</evidence>
<dbReference type="FunFam" id="1.10.287.130:FF:000002">
    <property type="entry name" value="Two-component osmosensing histidine kinase"/>
    <property type="match status" value="1"/>
</dbReference>
<evidence type="ECO:0000256" key="18">
    <source>
        <dbReference type="SAM" id="Phobius"/>
    </source>
</evidence>
<keyword evidence="9 21" id="KW-0418">Kinase</keyword>
<dbReference type="EMBL" id="CP061799">
    <property type="protein sequence ID" value="QTA77913.1"/>
    <property type="molecule type" value="Genomic_DNA"/>
</dbReference>
<protein>
    <recommendedName>
        <fullName evidence="15">Sensory/regulatory protein RpfC</fullName>
        <ecNumber evidence="3">2.7.13.3</ecNumber>
    </recommendedName>
</protein>
<dbReference type="InterPro" id="IPR003661">
    <property type="entry name" value="HisK_dim/P_dom"/>
</dbReference>
<keyword evidence="4" id="KW-1003">Cell membrane</keyword>
<dbReference type="CDD" id="cd16922">
    <property type="entry name" value="HATPase_EvgS-ArcB-TorS-like"/>
    <property type="match status" value="1"/>
</dbReference>
<dbReference type="InterPro" id="IPR036890">
    <property type="entry name" value="HATPase_C_sf"/>
</dbReference>
<evidence type="ECO:0000259" key="20">
    <source>
        <dbReference type="PROSITE" id="PS50110"/>
    </source>
</evidence>
<dbReference type="GO" id="GO:0000155">
    <property type="term" value="F:phosphorelay sensor kinase activity"/>
    <property type="evidence" value="ECO:0007669"/>
    <property type="project" value="InterPro"/>
</dbReference>
<reference evidence="21" key="1">
    <citation type="journal article" date="2021" name="Microb. Physiol.">
        <title>Proteogenomic Insights into the Physiology of Marine, Sulfate-Reducing, Filamentous Desulfonema limicola and Desulfonema magnum.</title>
        <authorList>
            <person name="Schnaars V."/>
            <person name="Wohlbrand L."/>
            <person name="Scheve S."/>
            <person name="Hinrichs C."/>
            <person name="Reinhardt R."/>
            <person name="Rabus R."/>
        </authorList>
    </citation>
    <scope>NUCLEOTIDE SEQUENCE</scope>
    <source>
        <strain evidence="21">5ac10</strain>
    </source>
</reference>
<evidence type="ECO:0000256" key="14">
    <source>
        <dbReference type="ARBA" id="ARBA00064003"/>
    </source>
</evidence>
<dbReference type="GO" id="GO:0005886">
    <property type="term" value="C:plasma membrane"/>
    <property type="evidence" value="ECO:0007669"/>
    <property type="project" value="UniProtKB-SubCell"/>
</dbReference>
<dbReference type="InterPro" id="IPR036097">
    <property type="entry name" value="HisK_dim/P_sf"/>
</dbReference>
<evidence type="ECO:0000313" key="22">
    <source>
        <dbReference type="Proteomes" id="UP000663720"/>
    </source>
</evidence>
<evidence type="ECO:0000256" key="12">
    <source>
        <dbReference type="ARBA" id="ARBA00023012"/>
    </source>
</evidence>
<dbReference type="PANTHER" id="PTHR45339:SF1">
    <property type="entry name" value="HYBRID SIGNAL TRANSDUCTION HISTIDINE KINASE J"/>
    <property type="match status" value="1"/>
</dbReference>
<dbReference type="SUPFAM" id="SSF55874">
    <property type="entry name" value="ATPase domain of HSP90 chaperone/DNA topoisomerase II/histidine kinase"/>
    <property type="match status" value="1"/>
</dbReference>
<dbReference type="InterPro" id="IPR004358">
    <property type="entry name" value="Sig_transdc_His_kin-like_C"/>
</dbReference>
<evidence type="ECO:0000256" key="11">
    <source>
        <dbReference type="ARBA" id="ARBA00022989"/>
    </source>
</evidence>
<dbReference type="InterPro" id="IPR001789">
    <property type="entry name" value="Sig_transdc_resp-reg_receiver"/>
</dbReference>
<evidence type="ECO:0000256" key="7">
    <source>
        <dbReference type="ARBA" id="ARBA00022692"/>
    </source>
</evidence>
<feature type="transmembrane region" description="Helical" evidence="18">
    <location>
        <begin position="315"/>
        <end position="336"/>
    </location>
</feature>
<evidence type="ECO:0000256" key="17">
    <source>
        <dbReference type="SAM" id="Coils"/>
    </source>
</evidence>
<dbReference type="CDD" id="cd17546">
    <property type="entry name" value="REC_hyHK_CKI1_RcsC-like"/>
    <property type="match status" value="1"/>
</dbReference>
<evidence type="ECO:0000256" key="13">
    <source>
        <dbReference type="ARBA" id="ARBA00023136"/>
    </source>
</evidence>
<dbReference type="Pfam" id="PF05226">
    <property type="entry name" value="CHASE2"/>
    <property type="match status" value="1"/>
</dbReference>
<dbReference type="AlphaFoldDB" id="A0A975B346"/>
<keyword evidence="11 18" id="KW-1133">Transmembrane helix</keyword>
<dbReference type="RefSeq" id="WP_207689831.1">
    <property type="nucleotide sequence ID" value="NZ_CP061799.1"/>
</dbReference>
<dbReference type="PRINTS" id="PR00344">
    <property type="entry name" value="BCTRLSENSOR"/>
</dbReference>
<evidence type="ECO:0000259" key="19">
    <source>
        <dbReference type="PROSITE" id="PS50109"/>
    </source>
</evidence>
<dbReference type="InterPro" id="IPR005467">
    <property type="entry name" value="His_kinase_dom"/>
</dbReference>
<feature type="transmembrane region" description="Helical" evidence="18">
    <location>
        <begin position="343"/>
        <end position="361"/>
    </location>
</feature>
<dbReference type="KEGG" id="dli:dnl_01150"/>